<protein>
    <submittedName>
        <fullName evidence="1">Uncharacterized protein</fullName>
    </submittedName>
</protein>
<evidence type="ECO:0000313" key="1">
    <source>
        <dbReference type="EMBL" id="KAK4003642.1"/>
    </source>
</evidence>
<name>A0ABQ9YSP7_9CRUS</name>
<organism evidence="1 2">
    <name type="scientific">Daphnia magna</name>
    <dbReference type="NCBI Taxonomy" id="35525"/>
    <lineage>
        <taxon>Eukaryota</taxon>
        <taxon>Metazoa</taxon>
        <taxon>Ecdysozoa</taxon>
        <taxon>Arthropoda</taxon>
        <taxon>Crustacea</taxon>
        <taxon>Branchiopoda</taxon>
        <taxon>Diplostraca</taxon>
        <taxon>Cladocera</taxon>
        <taxon>Anomopoda</taxon>
        <taxon>Daphniidae</taxon>
        <taxon>Daphnia</taxon>
    </lineage>
</organism>
<comment type="caution">
    <text evidence="1">The sequence shown here is derived from an EMBL/GenBank/DDBJ whole genome shotgun (WGS) entry which is preliminary data.</text>
</comment>
<accession>A0ABQ9YSP7</accession>
<sequence>MDGFMKEIERQWIATTKVADAFRQIGSAMGWIEEVMDNFDVGLAAVAMERLPATLFPPLQVQAALTEIISVVPSGWSLSPSIQKGDVWKVYTEAKVVVAALSASYRQCQARGTILSSSPIPSRSN</sequence>
<dbReference type="EMBL" id="JAOYFB010000001">
    <property type="protein sequence ID" value="KAK4003642.1"/>
    <property type="molecule type" value="Genomic_DNA"/>
</dbReference>
<proteinExistence type="predicted"/>
<reference evidence="1 2" key="1">
    <citation type="journal article" date="2023" name="Nucleic Acids Res.">
        <title>The hologenome of Daphnia magna reveals possible DNA methylation and microbiome-mediated evolution of the host genome.</title>
        <authorList>
            <person name="Chaturvedi A."/>
            <person name="Li X."/>
            <person name="Dhandapani V."/>
            <person name="Marshall H."/>
            <person name="Kissane S."/>
            <person name="Cuenca-Cambronero M."/>
            <person name="Asole G."/>
            <person name="Calvet F."/>
            <person name="Ruiz-Romero M."/>
            <person name="Marangio P."/>
            <person name="Guigo R."/>
            <person name="Rago D."/>
            <person name="Mirbahai L."/>
            <person name="Eastwood N."/>
            <person name="Colbourne J.K."/>
            <person name="Zhou J."/>
            <person name="Mallon E."/>
            <person name="Orsini L."/>
        </authorList>
    </citation>
    <scope>NUCLEOTIDE SEQUENCE [LARGE SCALE GENOMIC DNA]</scope>
    <source>
        <strain evidence="1">LRV0_1</strain>
    </source>
</reference>
<dbReference type="Proteomes" id="UP001234178">
    <property type="component" value="Unassembled WGS sequence"/>
</dbReference>
<gene>
    <name evidence="1" type="ORF">OUZ56_005398</name>
</gene>
<evidence type="ECO:0000313" key="2">
    <source>
        <dbReference type="Proteomes" id="UP001234178"/>
    </source>
</evidence>
<keyword evidence="2" id="KW-1185">Reference proteome</keyword>